<reference evidence="1" key="1">
    <citation type="journal article" date="2020" name="Stud. Mycol.">
        <title>101 Dothideomycetes genomes: a test case for predicting lifestyles and emergence of pathogens.</title>
        <authorList>
            <person name="Haridas S."/>
            <person name="Albert R."/>
            <person name="Binder M."/>
            <person name="Bloem J."/>
            <person name="Labutti K."/>
            <person name="Salamov A."/>
            <person name="Andreopoulos B."/>
            <person name="Baker S."/>
            <person name="Barry K."/>
            <person name="Bills G."/>
            <person name="Bluhm B."/>
            <person name="Cannon C."/>
            <person name="Castanera R."/>
            <person name="Culley D."/>
            <person name="Daum C."/>
            <person name="Ezra D."/>
            <person name="Gonzalez J."/>
            <person name="Henrissat B."/>
            <person name="Kuo A."/>
            <person name="Liang C."/>
            <person name="Lipzen A."/>
            <person name="Lutzoni F."/>
            <person name="Magnuson J."/>
            <person name="Mondo S."/>
            <person name="Nolan M."/>
            <person name="Ohm R."/>
            <person name="Pangilinan J."/>
            <person name="Park H.-J."/>
            <person name="Ramirez L."/>
            <person name="Alfaro M."/>
            <person name="Sun H."/>
            <person name="Tritt A."/>
            <person name="Yoshinaga Y."/>
            <person name="Zwiers L.-H."/>
            <person name="Turgeon B."/>
            <person name="Goodwin S."/>
            <person name="Spatafora J."/>
            <person name="Crous P."/>
            <person name="Grigoriev I."/>
        </authorList>
    </citation>
    <scope>NUCLEOTIDE SEQUENCE</scope>
    <source>
        <strain evidence="1">CBS 279.74</strain>
    </source>
</reference>
<accession>A0A6G1K592</accession>
<evidence type="ECO:0000313" key="1">
    <source>
        <dbReference type="EMBL" id="KAF2707695.1"/>
    </source>
</evidence>
<dbReference type="Proteomes" id="UP000799428">
    <property type="component" value="Unassembled WGS sequence"/>
</dbReference>
<dbReference type="EMBL" id="MU005773">
    <property type="protein sequence ID" value="KAF2707695.1"/>
    <property type="molecule type" value="Genomic_DNA"/>
</dbReference>
<protein>
    <submittedName>
        <fullName evidence="1">Uncharacterized protein</fullName>
    </submittedName>
</protein>
<sequence>MDMHLGAAAPCLELKPSPPSFPASSFSADCCPTRHPRPCRPPHLAFSASVCPPTLPVRPCCTVLCKGHTASQTARGRRRITPASLLLRKAKIELQIEYYLFPPDTQAASQNPCHFGLAQVSLSCPLPGPHLQIIAFVAFVAYNQLSPLYQHTRLHTRFRSSFFLFYFPRRLI</sequence>
<proteinExistence type="predicted"/>
<organism evidence="1 2">
    <name type="scientific">Pleomassaria siparia CBS 279.74</name>
    <dbReference type="NCBI Taxonomy" id="1314801"/>
    <lineage>
        <taxon>Eukaryota</taxon>
        <taxon>Fungi</taxon>
        <taxon>Dikarya</taxon>
        <taxon>Ascomycota</taxon>
        <taxon>Pezizomycotina</taxon>
        <taxon>Dothideomycetes</taxon>
        <taxon>Pleosporomycetidae</taxon>
        <taxon>Pleosporales</taxon>
        <taxon>Pleomassariaceae</taxon>
        <taxon>Pleomassaria</taxon>
    </lineage>
</organism>
<gene>
    <name evidence="1" type="ORF">K504DRAFT_41526</name>
</gene>
<dbReference type="AlphaFoldDB" id="A0A6G1K592"/>
<keyword evidence="2" id="KW-1185">Reference proteome</keyword>
<name>A0A6G1K592_9PLEO</name>
<evidence type="ECO:0000313" key="2">
    <source>
        <dbReference type="Proteomes" id="UP000799428"/>
    </source>
</evidence>